<dbReference type="EMBL" id="FO082263">
    <property type="protein sequence ID" value="CCO20132.1"/>
    <property type="molecule type" value="Genomic_DNA"/>
</dbReference>
<keyword evidence="2" id="KW-0249">Electron transport</keyword>
<dbReference type="STRING" id="41875.K8EPE3"/>
<comment type="similarity">
    <text evidence="1 2">Belongs to the complex I NDUFA12 subunit family.</text>
</comment>
<reference evidence="3 4" key="1">
    <citation type="submission" date="2011-10" db="EMBL/GenBank/DDBJ databases">
        <authorList>
            <person name="Genoscope - CEA"/>
        </authorList>
    </citation>
    <scope>NUCLEOTIDE SEQUENCE [LARGE SCALE GENOMIC DNA]</scope>
    <source>
        <strain evidence="3 4">RCC 1105</strain>
    </source>
</reference>
<dbReference type="GO" id="GO:0006979">
    <property type="term" value="P:response to oxidative stress"/>
    <property type="evidence" value="ECO:0007669"/>
    <property type="project" value="TreeGrafter"/>
</dbReference>
<dbReference type="eggNOG" id="KOG3382">
    <property type="taxonomic scope" value="Eukaryota"/>
</dbReference>
<sequence length="131" mass="15587">MIKNNRTSILDGSVWQLNSRKGRLVGTDQHGNEYYENTKYQQGRSRWVKYKDLDDYNPANVPREWHQWLHYISDEPDLTQEIKYEIPAIHVKLSKQFGAVASNEPRYYPKGHFFNKKGIKDWKKYGAWSPP</sequence>
<dbReference type="InterPro" id="IPR007763">
    <property type="entry name" value="NDUFA12"/>
</dbReference>
<keyword evidence="2" id="KW-0472">Membrane</keyword>
<evidence type="ECO:0000313" key="4">
    <source>
        <dbReference type="Proteomes" id="UP000198341"/>
    </source>
</evidence>
<dbReference type="GO" id="GO:0045271">
    <property type="term" value="C:respiratory chain complex I"/>
    <property type="evidence" value="ECO:0007669"/>
    <property type="project" value="InterPro"/>
</dbReference>
<protein>
    <recommendedName>
        <fullName evidence="2">NADH dehydrogenase [ubiquinone] 1 alpha subcomplex subunit 12</fullName>
    </recommendedName>
</protein>
<dbReference type="OrthoDB" id="274641at2759"/>
<keyword evidence="2" id="KW-0496">Mitochondrion</keyword>
<keyword evidence="4" id="KW-1185">Reference proteome</keyword>
<dbReference type="Pfam" id="PF05071">
    <property type="entry name" value="NDUFA12"/>
    <property type="match status" value="1"/>
</dbReference>
<dbReference type="PANTHER" id="PTHR12910:SF2">
    <property type="entry name" value="NADH DEHYDROGENASE [UBIQUINONE] 1 ALPHA SUBCOMPLEX SUBUNIT 12"/>
    <property type="match status" value="1"/>
</dbReference>
<keyword evidence="2" id="KW-0999">Mitochondrion inner membrane</keyword>
<keyword evidence="2" id="KW-0679">Respiratory chain</keyword>
<keyword evidence="2" id="KW-0813">Transport</keyword>
<name>K8EPE3_9CHLO</name>
<dbReference type="KEGG" id="bpg:Bathy16g02440"/>
<evidence type="ECO:0000256" key="1">
    <source>
        <dbReference type="ARBA" id="ARBA00007355"/>
    </source>
</evidence>
<accession>K8EPE3</accession>
<comment type="subcellular location">
    <subcellularLocation>
        <location evidence="2">Mitochondrion inner membrane</location>
        <topology evidence="2">Peripheral membrane protein</topology>
        <orientation evidence="2">Matrix side</orientation>
    </subcellularLocation>
</comment>
<comment type="function">
    <text evidence="2">Accessory subunit of the mitochondrial membrane respiratory chain NADH dehydrogenase (Complex I), that is believed not to be involved in catalysis. Complex I functions in the transfer of electrons from NADH to the respiratory chain. The immediate electron acceptor for the enzyme is believed to be ubiquinone.</text>
</comment>
<evidence type="ECO:0000256" key="2">
    <source>
        <dbReference type="RuleBase" id="RU363103"/>
    </source>
</evidence>
<dbReference type="AlphaFoldDB" id="K8EPE3"/>
<dbReference type="PANTHER" id="PTHR12910">
    <property type="entry name" value="NADH-UBIQUINONE OXIDOREDUCTASE SUBUNIT B17.2"/>
    <property type="match status" value="1"/>
</dbReference>
<proteinExistence type="inferred from homology"/>
<dbReference type="Proteomes" id="UP000198341">
    <property type="component" value="Chromosome 16"/>
</dbReference>
<dbReference type="RefSeq" id="XP_007508515.1">
    <property type="nucleotide sequence ID" value="XM_007508453.1"/>
</dbReference>
<dbReference type="GeneID" id="19011245"/>
<evidence type="ECO:0000313" key="3">
    <source>
        <dbReference type="EMBL" id="CCO20132.1"/>
    </source>
</evidence>
<dbReference type="GO" id="GO:0005743">
    <property type="term" value="C:mitochondrial inner membrane"/>
    <property type="evidence" value="ECO:0007669"/>
    <property type="project" value="UniProtKB-SubCell"/>
</dbReference>
<gene>
    <name evidence="3" type="ordered locus">Bathy16g02440</name>
</gene>
<organism evidence="3 4">
    <name type="scientific">Bathycoccus prasinos</name>
    <dbReference type="NCBI Taxonomy" id="41875"/>
    <lineage>
        <taxon>Eukaryota</taxon>
        <taxon>Viridiplantae</taxon>
        <taxon>Chlorophyta</taxon>
        <taxon>Mamiellophyceae</taxon>
        <taxon>Mamiellales</taxon>
        <taxon>Bathycoccaceae</taxon>
        <taxon>Bathycoccus</taxon>
    </lineage>
</organism>